<dbReference type="PANTHER" id="PTHR33778">
    <property type="entry name" value="PROTEIN MGTC"/>
    <property type="match status" value="1"/>
</dbReference>
<evidence type="ECO:0000256" key="7">
    <source>
        <dbReference type="ARBA" id="ARBA00023136"/>
    </source>
</evidence>
<evidence type="ECO:0000256" key="9">
    <source>
        <dbReference type="RuleBase" id="RU365041"/>
    </source>
</evidence>
<evidence type="ECO:0000313" key="13">
    <source>
        <dbReference type="Proteomes" id="UP001245184"/>
    </source>
</evidence>
<feature type="transmembrane region" description="Helical" evidence="9">
    <location>
        <begin position="42"/>
        <end position="60"/>
    </location>
</feature>
<dbReference type="AlphaFoldDB" id="A0ABD5C9D8"/>
<feature type="transmembrane region" description="Helical" evidence="9">
    <location>
        <begin position="66"/>
        <end position="88"/>
    </location>
</feature>
<evidence type="ECO:0000256" key="8">
    <source>
        <dbReference type="ARBA" id="ARBA00025369"/>
    </source>
</evidence>
<keyword evidence="4" id="KW-1003">Cell membrane</keyword>
<comment type="function">
    <text evidence="8">Virulence factor required for growth in low Mg(2+) medium and for intramacrophage survival. May be involved in regulating membrane potential by activating Na(+)/K(+)-ATPase.</text>
</comment>
<dbReference type="InterPro" id="IPR048640">
    <property type="entry name" value="MgtC-like_C"/>
</dbReference>
<dbReference type="EMBL" id="JAVIZN010000001">
    <property type="protein sequence ID" value="MDR6201290.1"/>
    <property type="molecule type" value="Genomic_DNA"/>
</dbReference>
<evidence type="ECO:0000256" key="6">
    <source>
        <dbReference type="ARBA" id="ARBA00022989"/>
    </source>
</evidence>
<name>A0ABD5C9D8_9BURK</name>
<feature type="domain" description="MgtC-like C-terminal" evidence="11">
    <location>
        <begin position="156"/>
        <end position="232"/>
    </location>
</feature>
<keyword evidence="5 9" id="KW-0812">Transmembrane</keyword>
<keyword evidence="7 9" id="KW-0472">Membrane</keyword>
<sequence length="238" mass="24991">MQIMETLGFGGFSYTFVKLLVAFILGTIIGAERQYRQRTAGLRTNVLVAIGACQFVALTVDLSGAAGAARVISTVVSGIGFLGAGVIMKDGLNVRGLNTAATLWCSAAAGASIGAGLMPHGVLFTVFIIGGNTLLRPLVNAINRIPVSEGSSEATYEVRVMTTMDQMSHAREHVQESIEAAHYPVSDIQIIDRPGNVVDLVATLVSTSINPNELDAVVAALRKLDCVTSAAWSSRTIV</sequence>
<keyword evidence="6 9" id="KW-1133">Transmembrane helix</keyword>
<accession>A0ABD5C9D8</accession>
<feature type="transmembrane region" description="Helical" evidence="9">
    <location>
        <begin position="12"/>
        <end position="30"/>
    </location>
</feature>
<evidence type="ECO:0000256" key="5">
    <source>
        <dbReference type="ARBA" id="ARBA00022692"/>
    </source>
</evidence>
<keyword evidence="9" id="KW-0997">Cell inner membrane</keyword>
<dbReference type="PRINTS" id="PR01837">
    <property type="entry name" value="MGTCSAPBPROT"/>
</dbReference>
<dbReference type="RefSeq" id="WP_374709648.1">
    <property type="nucleotide sequence ID" value="NZ_JAVIZN010000001.1"/>
</dbReference>
<evidence type="ECO:0000256" key="4">
    <source>
        <dbReference type="ARBA" id="ARBA00022475"/>
    </source>
</evidence>
<evidence type="ECO:0000259" key="11">
    <source>
        <dbReference type="Pfam" id="PF21770"/>
    </source>
</evidence>
<dbReference type="InterPro" id="IPR003416">
    <property type="entry name" value="MgtC/SapB/SrpB/YhiD_fam"/>
</dbReference>
<comment type="caution">
    <text evidence="12">The sequence shown here is derived from an EMBL/GenBank/DDBJ whole genome shotgun (WGS) entry which is preliminary data.</text>
</comment>
<evidence type="ECO:0000256" key="2">
    <source>
        <dbReference type="ARBA" id="ARBA00009298"/>
    </source>
</evidence>
<feature type="domain" description="MgtC/SapB/SrpB/YhiD N-terminal" evidence="10">
    <location>
        <begin position="19"/>
        <end position="139"/>
    </location>
</feature>
<gene>
    <name evidence="12" type="ORF">QF025_000010</name>
</gene>
<dbReference type="InterPro" id="IPR049177">
    <property type="entry name" value="MgtC_SapB_SrpB_YhiD_N"/>
</dbReference>
<evidence type="ECO:0000313" key="12">
    <source>
        <dbReference type="EMBL" id="MDR6201290.1"/>
    </source>
</evidence>
<proteinExistence type="inferred from homology"/>
<organism evidence="12 13">
    <name type="scientific">Paraburkholderia graminis</name>
    <dbReference type="NCBI Taxonomy" id="60548"/>
    <lineage>
        <taxon>Bacteria</taxon>
        <taxon>Pseudomonadati</taxon>
        <taxon>Pseudomonadota</taxon>
        <taxon>Betaproteobacteria</taxon>
        <taxon>Burkholderiales</taxon>
        <taxon>Burkholderiaceae</taxon>
        <taxon>Paraburkholderia</taxon>
    </lineage>
</organism>
<dbReference type="GO" id="GO:0005886">
    <property type="term" value="C:plasma membrane"/>
    <property type="evidence" value="ECO:0007669"/>
    <property type="project" value="UniProtKB-SubCell"/>
</dbReference>
<comment type="subcellular location">
    <subcellularLocation>
        <location evidence="9">Cell inner membrane</location>
        <topology evidence="9">Multi-pass membrane protein</topology>
    </subcellularLocation>
    <subcellularLocation>
        <location evidence="1">Cell membrane</location>
        <topology evidence="1">Multi-pass membrane protein</topology>
    </subcellularLocation>
</comment>
<dbReference type="Proteomes" id="UP001245184">
    <property type="component" value="Unassembled WGS sequence"/>
</dbReference>
<evidence type="ECO:0000256" key="3">
    <source>
        <dbReference type="ARBA" id="ARBA00013833"/>
    </source>
</evidence>
<dbReference type="Gene3D" id="3.30.70.260">
    <property type="match status" value="1"/>
</dbReference>
<dbReference type="Pfam" id="PF21770">
    <property type="entry name" value="MgtC_SapB_C"/>
    <property type="match status" value="1"/>
</dbReference>
<comment type="similarity">
    <text evidence="2 9">Belongs to the MgtC/SapB family.</text>
</comment>
<dbReference type="Pfam" id="PF02308">
    <property type="entry name" value="MgtC"/>
    <property type="match status" value="1"/>
</dbReference>
<evidence type="ECO:0000256" key="1">
    <source>
        <dbReference type="ARBA" id="ARBA00004651"/>
    </source>
</evidence>
<reference evidence="12 13" key="1">
    <citation type="submission" date="2023-08" db="EMBL/GenBank/DDBJ databases">
        <title>Genome sequencing of plant associated microbes to promote plant fitness in Sorghum bicolor and Oryza sativa.</title>
        <authorList>
            <person name="Coleman-Derr D."/>
        </authorList>
    </citation>
    <scope>NUCLEOTIDE SEQUENCE [LARGE SCALE GENOMIC DNA]</scope>
    <source>
        <strain evidence="12 13">SLBN-33</strain>
    </source>
</reference>
<dbReference type="PANTHER" id="PTHR33778:SF3">
    <property type="entry name" value="PROTEIN MGTC"/>
    <property type="match status" value="1"/>
</dbReference>
<feature type="transmembrane region" description="Helical" evidence="9">
    <location>
        <begin position="100"/>
        <end position="129"/>
    </location>
</feature>
<protein>
    <recommendedName>
        <fullName evidence="3 9">Protein MgtC</fullName>
    </recommendedName>
</protein>
<evidence type="ECO:0000259" key="10">
    <source>
        <dbReference type="Pfam" id="PF02308"/>
    </source>
</evidence>